<dbReference type="RefSeq" id="WP_160834760.1">
    <property type="nucleotide sequence ID" value="NZ_WMET01000001.1"/>
</dbReference>
<gene>
    <name evidence="4" type="ORF">GLW04_00145</name>
</gene>
<evidence type="ECO:0000259" key="3">
    <source>
        <dbReference type="Pfam" id="PF21117"/>
    </source>
</evidence>
<feature type="domain" description="MRB1590-like C-terminal" evidence="3">
    <location>
        <begin position="463"/>
        <end position="566"/>
    </location>
</feature>
<dbReference type="Pfam" id="PF21117">
    <property type="entry name" value="MRB1590_C"/>
    <property type="match status" value="1"/>
</dbReference>
<organism evidence="4 5">
    <name type="scientific">Halobacillus litoralis</name>
    <dbReference type="NCBI Taxonomy" id="45668"/>
    <lineage>
        <taxon>Bacteria</taxon>
        <taxon>Bacillati</taxon>
        <taxon>Bacillota</taxon>
        <taxon>Bacilli</taxon>
        <taxon>Bacillales</taxon>
        <taxon>Bacillaceae</taxon>
        <taxon>Halobacillus</taxon>
    </lineage>
</organism>
<dbReference type="EMBL" id="WMET01000001">
    <property type="protein sequence ID" value="MYL18275.1"/>
    <property type="molecule type" value="Genomic_DNA"/>
</dbReference>
<dbReference type="PANTHER" id="PTHR38149">
    <property type="entry name" value="ATPASE"/>
    <property type="match status" value="1"/>
</dbReference>
<name>A0A845DNY7_9BACI</name>
<comment type="caution">
    <text evidence="4">The sequence shown here is derived from an EMBL/GenBank/DDBJ whole genome shotgun (WGS) entry which is preliminary data.</text>
</comment>
<proteinExistence type="predicted"/>
<dbReference type="InterPro" id="IPR027417">
    <property type="entry name" value="P-loop_NTPase"/>
</dbReference>
<evidence type="ECO:0000259" key="1">
    <source>
        <dbReference type="Pfam" id="PF09818"/>
    </source>
</evidence>
<dbReference type="AlphaFoldDB" id="A0A845DNY7"/>
<reference evidence="4 5" key="1">
    <citation type="submission" date="2019-11" db="EMBL/GenBank/DDBJ databases">
        <title>Genome sequences of 17 halophilic strains isolated from different environments.</title>
        <authorList>
            <person name="Furrow R.E."/>
        </authorList>
    </citation>
    <scope>NUCLEOTIDE SEQUENCE [LARGE SCALE GENOMIC DNA]</scope>
    <source>
        <strain evidence="4 5">22511_23_Filter</strain>
    </source>
</reference>
<dbReference type="InterPro" id="IPR019195">
    <property type="entry name" value="ABC_ATPase_put"/>
</dbReference>
<dbReference type="Pfam" id="PF20446">
    <property type="entry name" value="ABC_N"/>
    <property type="match status" value="1"/>
</dbReference>
<evidence type="ECO:0000313" key="5">
    <source>
        <dbReference type="Proteomes" id="UP000460949"/>
    </source>
</evidence>
<dbReference type="Proteomes" id="UP000460949">
    <property type="component" value="Unassembled WGS sequence"/>
</dbReference>
<dbReference type="Pfam" id="PF09818">
    <property type="entry name" value="ABC_ATPase"/>
    <property type="match status" value="1"/>
</dbReference>
<dbReference type="PANTHER" id="PTHR38149:SF1">
    <property type="entry name" value="ATPASE"/>
    <property type="match status" value="1"/>
</dbReference>
<sequence length="569" mass="63054">MKKLQTMLNQIDGKSYKGYKQIQGTYSFENYKLHIDYVQGDPFAAPSKIRIQVPHSKRPVPAEYKETNSRKTYSEDTFARSVAGTIKKTQFSVKGSGKSGMVAIDQPGQEILERTAVSLLPEDIIICLTVGLPANGRRINGKQAEKLFFSVIPEMLKQSVFAVQNSELEKVCQLADQHDAILEAMRANGWMSFVADGAVLPRESGVSQRPMKKAVPFESPEENRVSITIPHRQEPLTGMALKKGIVLIVGGGYHGKSTLLNAIERGVYPHIKGDGREYVLTDPDSVKVRAEDGRQVTKVDISPFIKNLPHGTDTTAFSTENASGSTSQAANVMEALESGARTLLIDEDTSATNFMIRDERMQELVVQEKEPITPFIDKIQQMRDDLDVSTILVMGGSGDYFQAADDVIMMDQYVPVNVTQKAKDIAAKYPSERKTAGEESFGTVPRRAFLPNTLQTRKGKKEKVQAKGLFKLLMGREDIDLSGVEQLVDASQTRMIADILLHLDKKGQLKPDQSLPALLDQIEKQMDTKGLASFGPFKDQHPGELARPRRFEIAAAMNRIRTAAVKDIR</sequence>
<dbReference type="SUPFAM" id="SSF52540">
    <property type="entry name" value="P-loop containing nucleoside triphosphate hydrolases"/>
    <property type="match status" value="1"/>
</dbReference>
<accession>A0A845DNY7</accession>
<dbReference type="InterPro" id="IPR046834">
    <property type="entry name" value="ABC_ATPase_C"/>
</dbReference>
<evidence type="ECO:0000313" key="4">
    <source>
        <dbReference type="EMBL" id="MYL18275.1"/>
    </source>
</evidence>
<feature type="domain" description="ATPase of the ABC class C-terminal" evidence="1">
    <location>
        <begin position="165"/>
        <end position="445"/>
    </location>
</feature>
<evidence type="ECO:0000259" key="2">
    <source>
        <dbReference type="Pfam" id="PF20446"/>
    </source>
</evidence>
<dbReference type="InterPro" id="IPR049069">
    <property type="entry name" value="MRB1590-like_C"/>
</dbReference>
<feature type="domain" description="ATPase of the ABC class N-terminal" evidence="2">
    <location>
        <begin position="1"/>
        <end position="161"/>
    </location>
</feature>
<protein>
    <submittedName>
        <fullName evidence="4">ATPase</fullName>
    </submittedName>
</protein>
<dbReference type="InterPro" id="IPR046833">
    <property type="entry name" value="ABC_N"/>
</dbReference>